<evidence type="ECO:0000313" key="1">
    <source>
        <dbReference type="Ensembl" id="ENSNLEP00000042074.1"/>
    </source>
</evidence>
<reference evidence="1" key="3">
    <citation type="submission" date="2025-09" db="UniProtKB">
        <authorList>
            <consortium name="Ensembl"/>
        </authorList>
    </citation>
    <scope>IDENTIFICATION</scope>
</reference>
<protein>
    <submittedName>
        <fullName evidence="1">CAP-Gly domain containing linker protein family member 4</fullName>
    </submittedName>
</protein>
<dbReference type="GeneTree" id="ENSGT00940000157706"/>
<dbReference type="Ensembl" id="ENSNLET00000035953.1">
    <property type="protein sequence ID" value="ENSNLEP00000042074.1"/>
    <property type="gene ID" value="ENSNLEG00000015382.3"/>
</dbReference>
<dbReference type="AlphaFoldDB" id="A0A2I3HEL7"/>
<reference evidence="1" key="2">
    <citation type="submission" date="2025-08" db="UniProtKB">
        <authorList>
            <consortium name="Ensembl"/>
        </authorList>
    </citation>
    <scope>IDENTIFICATION</scope>
</reference>
<keyword evidence="2" id="KW-1185">Reference proteome</keyword>
<reference evidence="1 2" key="1">
    <citation type="submission" date="2012-10" db="EMBL/GenBank/DDBJ databases">
        <authorList>
            <consortium name="Gibbon Genome Sequencing Consortium"/>
        </authorList>
    </citation>
    <scope>NUCLEOTIDE SEQUENCE [LARGE SCALE GENOMIC DNA]</scope>
</reference>
<evidence type="ECO:0000313" key="2">
    <source>
        <dbReference type="Proteomes" id="UP000001073"/>
    </source>
</evidence>
<proteinExistence type="predicted"/>
<dbReference type="EMBL" id="ADFV01011412">
    <property type="status" value="NOT_ANNOTATED_CDS"/>
    <property type="molecule type" value="Genomic_DNA"/>
</dbReference>
<accession>A0A2I3HEL7</accession>
<organism evidence="1 2">
    <name type="scientific">Nomascus leucogenys</name>
    <name type="common">Northern white-cheeked gibbon</name>
    <name type="synonym">Hylobates leucogenys</name>
    <dbReference type="NCBI Taxonomy" id="61853"/>
    <lineage>
        <taxon>Eukaryota</taxon>
        <taxon>Metazoa</taxon>
        <taxon>Chordata</taxon>
        <taxon>Craniata</taxon>
        <taxon>Vertebrata</taxon>
        <taxon>Euteleostomi</taxon>
        <taxon>Mammalia</taxon>
        <taxon>Eutheria</taxon>
        <taxon>Euarchontoglires</taxon>
        <taxon>Primates</taxon>
        <taxon>Haplorrhini</taxon>
        <taxon>Catarrhini</taxon>
        <taxon>Hylobatidae</taxon>
        <taxon>Nomascus</taxon>
    </lineage>
</organism>
<name>A0A2I3HEL7_NOMLE</name>
<dbReference type="Proteomes" id="UP000001073">
    <property type="component" value="Chromosome 19"/>
</dbReference>
<sequence length="97" mass="10991">MTIEDLPDFPLEGNPLFGRYPFIFSASDTPVIFSISAAPMPSDCEFSFFDPNDASCQEILFDPKTSVSELFAILRQWVPQVQQNIDVIGNEVMWKQL</sequence>
<gene>
    <name evidence="1" type="primary">CLIP4</name>
</gene>
<dbReference type="EMBL" id="ADFV01011413">
    <property type="status" value="NOT_ANNOTATED_CDS"/>
    <property type="molecule type" value="Genomic_DNA"/>
</dbReference>